<name>A0A1Z5IF97_9LACO</name>
<dbReference type="Proteomes" id="UP000198374">
    <property type="component" value="Unassembled WGS sequence"/>
</dbReference>
<comment type="caution">
    <text evidence="1">The sequence shown here is derived from an EMBL/GenBank/DDBJ whole genome shotgun (WGS) entry which is preliminary data.</text>
</comment>
<keyword evidence="2" id="KW-1185">Reference proteome</keyword>
<reference evidence="1 2" key="1">
    <citation type="submission" date="2015-11" db="EMBL/GenBank/DDBJ databases">
        <title>Draft genome sequences of new species of the genus Lactobacillus isolated from orchardgrass silage.</title>
        <authorList>
            <person name="Tohno M."/>
            <person name="Tanizawa Y."/>
            <person name="Arita M."/>
        </authorList>
    </citation>
    <scope>NUCLEOTIDE SEQUENCE [LARGE SCALE GENOMIC DNA]</scope>
    <source>
        <strain evidence="1 2">IWT30</strain>
    </source>
</reference>
<proteinExistence type="predicted"/>
<dbReference type="AlphaFoldDB" id="A0A1Z5IF97"/>
<gene>
    <name evidence="1" type="ORF">IWT30_02243</name>
</gene>
<evidence type="ECO:0000313" key="2">
    <source>
        <dbReference type="Proteomes" id="UP000198374"/>
    </source>
</evidence>
<organism evidence="1 2">
    <name type="scientific">Secundilactobacillus mixtipabuli</name>
    <dbReference type="NCBI Taxonomy" id="1435342"/>
    <lineage>
        <taxon>Bacteria</taxon>
        <taxon>Bacillati</taxon>
        <taxon>Bacillota</taxon>
        <taxon>Bacilli</taxon>
        <taxon>Lactobacillales</taxon>
        <taxon>Lactobacillaceae</taxon>
        <taxon>Secundilactobacillus</taxon>
    </lineage>
</organism>
<dbReference type="EMBL" id="BCMF01000014">
    <property type="protein sequence ID" value="GAX00262.1"/>
    <property type="molecule type" value="Genomic_DNA"/>
</dbReference>
<dbReference type="RefSeq" id="WP_159459329.1">
    <property type="nucleotide sequence ID" value="NZ_BCMF01000014.1"/>
</dbReference>
<sequence length="46" mass="5332">MKQILIELFILLLTILLFLIGMSQFYQPNQPKSSLSSNIHTSAYYL</sequence>
<evidence type="ECO:0000313" key="1">
    <source>
        <dbReference type="EMBL" id="GAX00262.1"/>
    </source>
</evidence>
<protein>
    <submittedName>
        <fullName evidence="1">Uncharacterized protein</fullName>
    </submittedName>
</protein>
<accession>A0A1Z5IF97</accession>